<comment type="similarity">
    <text evidence="2 11">Belongs to the LpxB family.</text>
</comment>
<evidence type="ECO:0000256" key="8">
    <source>
        <dbReference type="ARBA" id="ARBA00022679"/>
    </source>
</evidence>
<evidence type="ECO:0000256" key="2">
    <source>
        <dbReference type="ARBA" id="ARBA00007868"/>
    </source>
</evidence>
<evidence type="ECO:0000256" key="10">
    <source>
        <dbReference type="ARBA" id="ARBA00048975"/>
    </source>
</evidence>
<keyword evidence="7 11" id="KW-0328">Glycosyltransferase</keyword>
<accession>A0AAW7XAN0</accession>
<dbReference type="GO" id="GO:0005543">
    <property type="term" value="F:phospholipid binding"/>
    <property type="evidence" value="ECO:0007669"/>
    <property type="project" value="TreeGrafter"/>
</dbReference>
<comment type="caution">
    <text evidence="12">The sequence shown here is derived from an EMBL/GenBank/DDBJ whole genome shotgun (WGS) entry which is preliminary data.</text>
</comment>
<evidence type="ECO:0000313" key="13">
    <source>
        <dbReference type="Proteomes" id="UP001169760"/>
    </source>
</evidence>
<evidence type="ECO:0000256" key="3">
    <source>
        <dbReference type="ARBA" id="ARBA00012687"/>
    </source>
</evidence>
<evidence type="ECO:0000256" key="6">
    <source>
        <dbReference type="ARBA" id="ARBA00022556"/>
    </source>
</evidence>
<dbReference type="InterPro" id="IPR003835">
    <property type="entry name" value="Glyco_trans_19"/>
</dbReference>
<keyword evidence="8 11" id="KW-0808">Transferase</keyword>
<gene>
    <name evidence="11 12" type="primary">lpxB</name>
    <name evidence="12" type="ORF">Q4521_19380</name>
</gene>
<keyword evidence="9 11" id="KW-0443">Lipid metabolism</keyword>
<sequence>MSSLKRVAIVVGEASGDILGAGLMAALKKRYPDCEFEGIGGPKMLALGFNSLYQMDRLAVMGFVEPLKRLPELLGIRKSLRQRYLTNPPDVFIGIDAPDFNLNLEVSLREAGVPVVHYVSPSVWAWRRGRLKKIAKAVDLMLTLFPFESSFFNEQNIPNLFVGHPLADTIPLENEKTGARERLGLSAENNERWVALLPGSRGGEVEHLCERFLLAAQQSFASRPNLRFIIPAANDARHSQISEVLKRYPELPVTLLHGQSHDAMLAADAILIASGTATLEAMLLKRPMVIAYHMAAFSYWLLSKLVKSKFVGLPNLLADKELVPELLQHNATPSQLSAALNVYLDSEKTTQQLIEQFNAIHLQLRRDASETAAQGIVDMLAAKRDIAR</sequence>
<dbReference type="PANTHER" id="PTHR30372">
    <property type="entry name" value="LIPID-A-DISACCHARIDE SYNTHASE"/>
    <property type="match status" value="1"/>
</dbReference>
<dbReference type="NCBIfam" id="TIGR00215">
    <property type="entry name" value="lpxB"/>
    <property type="match status" value="1"/>
</dbReference>
<organism evidence="12 13">
    <name type="scientific">Saccharophagus degradans</name>
    <dbReference type="NCBI Taxonomy" id="86304"/>
    <lineage>
        <taxon>Bacteria</taxon>
        <taxon>Pseudomonadati</taxon>
        <taxon>Pseudomonadota</taxon>
        <taxon>Gammaproteobacteria</taxon>
        <taxon>Cellvibrionales</taxon>
        <taxon>Cellvibrionaceae</taxon>
        <taxon>Saccharophagus</taxon>
    </lineage>
</organism>
<evidence type="ECO:0000256" key="5">
    <source>
        <dbReference type="ARBA" id="ARBA00022516"/>
    </source>
</evidence>
<dbReference type="AlphaFoldDB" id="A0AAW7XAN0"/>
<comment type="pathway">
    <text evidence="11">Bacterial outer membrane biogenesis; LPS lipid A biosynthesis.</text>
</comment>
<evidence type="ECO:0000256" key="7">
    <source>
        <dbReference type="ARBA" id="ARBA00022676"/>
    </source>
</evidence>
<dbReference type="RefSeq" id="WP_303493878.1">
    <property type="nucleotide sequence ID" value="NZ_JAUOPB010000016.1"/>
</dbReference>
<comment type="catalytic activity">
    <reaction evidence="10 11">
        <text>a lipid X + a UDP-2-N,3-O-bis[(3R)-3-hydroxyacyl]-alpha-D-glucosamine = a lipid A disaccharide + UDP + H(+)</text>
        <dbReference type="Rhea" id="RHEA:67828"/>
        <dbReference type="ChEBI" id="CHEBI:15378"/>
        <dbReference type="ChEBI" id="CHEBI:58223"/>
        <dbReference type="ChEBI" id="CHEBI:137748"/>
        <dbReference type="ChEBI" id="CHEBI:176338"/>
        <dbReference type="ChEBI" id="CHEBI:176343"/>
        <dbReference type="EC" id="2.4.1.182"/>
    </reaction>
</comment>
<dbReference type="GO" id="GO:0008915">
    <property type="term" value="F:lipid-A-disaccharide synthase activity"/>
    <property type="evidence" value="ECO:0007669"/>
    <property type="project" value="UniProtKB-UniRule"/>
</dbReference>
<dbReference type="GO" id="GO:0009245">
    <property type="term" value="P:lipid A biosynthetic process"/>
    <property type="evidence" value="ECO:0007669"/>
    <property type="project" value="UniProtKB-UniRule"/>
</dbReference>
<keyword evidence="5 11" id="KW-0444">Lipid biosynthesis</keyword>
<dbReference type="CDD" id="cd01635">
    <property type="entry name" value="Glycosyltransferase_GTB-type"/>
    <property type="match status" value="1"/>
</dbReference>
<evidence type="ECO:0000256" key="1">
    <source>
        <dbReference type="ARBA" id="ARBA00002056"/>
    </source>
</evidence>
<evidence type="ECO:0000256" key="4">
    <source>
        <dbReference type="ARBA" id="ARBA00020902"/>
    </source>
</evidence>
<dbReference type="HAMAP" id="MF_00392">
    <property type="entry name" value="LpxB"/>
    <property type="match status" value="1"/>
</dbReference>
<dbReference type="EMBL" id="JAUOPB010000016">
    <property type="protein sequence ID" value="MDO6424660.1"/>
    <property type="molecule type" value="Genomic_DNA"/>
</dbReference>
<name>A0AAW7XAN0_9GAMM</name>
<protein>
    <recommendedName>
        <fullName evidence="4 11">Lipid-A-disaccharide synthase</fullName>
        <ecNumber evidence="3 11">2.4.1.182</ecNumber>
    </recommendedName>
</protein>
<comment type="function">
    <text evidence="1 11">Condensation of UDP-2,3-diacylglucosamine and 2,3-diacylglucosamine-1-phosphate to form lipid A disaccharide, a precursor of lipid A, a phosphorylated glycolipid that anchors the lipopolysaccharide to the outer membrane of the cell.</text>
</comment>
<dbReference type="EC" id="2.4.1.182" evidence="3 11"/>
<dbReference type="Pfam" id="PF02684">
    <property type="entry name" value="LpxB"/>
    <property type="match status" value="1"/>
</dbReference>
<dbReference type="GO" id="GO:0016020">
    <property type="term" value="C:membrane"/>
    <property type="evidence" value="ECO:0007669"/>
    <property type="project" value="GOC"/>
</dbReference>
<dbReference type="PANTHER" id="PTHR30372:SF4">
    <property type="entry name" value="LIPID-A-DISACCHARIDE SYNTHASE, MITOCHONDRIAL-RELATED"/>
    <property type="match status" value="1"/>
</dbReference>
<evidence type="ECO:0000256" key="9">
    <source>
        <dbReference type="ARBA" id="ARBA00023098"/>
    </source>
</evidence>
<proteinExistence type="inferred from homology"/>
<evidence type="ECO:0000313" key="12">
    <source>
        <dbReference type="EMBL" id="MDO6424660.1"/>
    </source>
</evidence>
<evidence type="ECO:0000256" key="11">
    <source>
        <dbReference type="HAMAP-Rule" id="MF_00392"/>
    </source>
</evidence>
<dbReference type="SUPFAM" id="SSF53756">
    <property type="entry name" value="UDP-Glycosyltransferase/glycogen phosphorylase"/>
    <property type="match status" value="1"/>
</dbReference>
<keyword evidence="6 11" id="KW-0441">Lipid A biosynthesis</keyword>
<dbReference type="Proteomes" id="UP001169760">
    <property type="component" value="Unassembled WGS sequence"/>
</dbReference>
<reference evidence="12" key="1">
    <citation type="submission" date="2023-07" db="EMBL/GenBank/DDBJ databases">
        <title>Genome content predicts the carbon catabolic preferences of heterotrophic bacteria.</title>
        <authorList>
            <person name="Gralka M."/>
        </authorList>
    </citation>
    <scope>NUCLEOTIDE SEQUENCE</scope>
    <source>
        <strain evidence="12">I3M17_2</strain>
    </source>
</reference>